<dbReference type="Proteomes" id="UP000662857">
    <property type="component" value="Chromosome"/>
</dbReference>
<reference evidence="14" key="1">
    <citation type="submission" date="2021-02" db="EMBL/GenBank/DDBJ databases">
        <title>Natrosporangium hydrolyticum gen. nov., sp. nov, a haloalkaliphilic actinobacterium from a soda solonchak soil.</title>
        <authorList>
            <person name="Sorokin D.Y."/>
            <person name="Khijniak T.V."/>
            <person name="Zakharycheva A.P."/>
            <person name="Boueva O.V."/>
            <person name="Ariskina E.V."/>
            <person name="Hahnke R.L."/>
            <person name="Bunk B."/>
            <person name="Sproer C."/>
            <person name="Schumann P."/>
            <person name="Evtushenko L.I."/>
            <person name="Kublanov I.V."/>
        </authorList>
    </citation>
    <scope>NUCLEOTIDE SEQUENCE</scope>
    <source>
        <strain evidence="14">DSM 106523</strain>
    </source>
</reference>
<keyword evidence="3" id="KW-0813">Transport</keyword>
<dbReference type="GO" id="GO:0005267">
    <property type="term" value="F:potassium channel activity"/>
    <property type="evidence" value="ECO:0007669"/>
    <property type="project" value="UniProtKB-KW"/>
</dbReference>
<dbReference type="EMBL" id="CP070499">
    <property type="protein sequence ID" value="QSB12659.1"/>
    <property type="molecule type" value="Genomic_DNA"/>
</dbReference>
<evidence type="ECO:0000256" key="13">
    <source>
        <dbReference type="SAM" id="Phobius"/>
    </source>
</evidence>
<dbReference type="InterPro" id="IPR010617">
    <property type="entry name" value="TMEM175-like"/>
</dbReference>
<dbReference type="GO" id="GO:0015252">
    <property type="term" value="F:proton channel activity"/>
    <property type="evidence" value="ECO:0007669"/>
    <property type="project" value="InterPro"/>
</dbReference>
<evidence type="ECO:0000256" key="10">
    <source>
        <dbReference type="ARBA" id="ARBA00023136"/>
    </source>
</evidence>
<evidence type="ECO:0000256" key="7">
    <source>
        <dbReference type="ARBA" id="ARBA00022958"/>
    </source>
</evidence>
<dbReference type="GO" id="GO:0016020">
    <property type="term" value="C:membrane"/>
    <property type="evidence" value="ECO:0007669"/>
    <property type="project" value="UniProtKB-SubCell"/>
</dbReference>
<comment type="subcellular location">
    <subcellularLocation>
        <location evidence="1">Membrane</location>
        <topology evidence="1">Multi-pass membrane protein</topology>
    </subcellularLocation>
</comment>
<comment type="catalytic activity">
    <reaction evidence="12">
        <text>K(+)(in) = K(+)(out)</text>
        <dbReference type="Rhea" id="RHEA:29463"/>
        <dbReference type="ChEBI" id="CHEBI:29103"/>
    </reaction>
</comment>
<feature type="transmembrane region" description="Helical" evidence="13">
    <location>
        <begin position="88"/>
        <end position="108"/>
    </location>
</feature>
<name>A0A895YBF8_9ACTN</name>
<evidence type="ECO:0000256" key="4">
    <source>
        <dbReference type="ARBA" id="ARBA00022538"/>
    </source>
</evidence>
<evidence type="ECO:0000313" key="15">
    <source>
        <dbReference type="Proteomes" id="UP000662857"/>
    </source>
</evidence>
<keyword evidence="6" id="KW-0631">Potassium channel</keyword>
<comment type="similarity">
    <text evidence="2">Belongs to the TMEM175 family.</text>
</comment>
<protein>
    <submittedName>
        <fullName evidence="14">DUF1211 domain-containing protein</fullName>
    </submittedName>
</protein>
<organism evidence="14 15">
    <name type="scientific">Natronosporangium hydrolyticum</name>
    <dbReference type="NCBI Taxonomy" id="2811111"/>
    <lineage>
        <taxon>Bacteria</taxon>
        <taxon>Bacillati</taxon>
        <taxon>Actinomycetota</taxon>
        <taxon>Actinomycetes</taxon>
        <taxon>Micromonosporales</taxon>
        <taxon>Micromonosporaceae</taxon>
        <taxon>Natronosporangium</taxon>
    </lineage>
</organism>
<feature type="transmembrane region" description="Helical" evidence="13">
    <location>
        <begin position="114"/>
        <end position="136"/>
    </location>
</feature>
<evidence type="ECO:0000256" key="1">
    <source>
        <dbReference type="ARBA" id="ARBA00004141"/>
    </source>
</evidence>
<keyword evidence="5 13" id="KW-0812">Transmembrane</keyword>
<dbReference type="Pfam" id="PF06736">
    <property type="entry name" value="TMEM175"/>
    <property type="match status" value="1"/>
</dbReference>
<dbReference type="AlphaFoldDB" id="A0A895YBF8"/>
<sequence>MDSRPLDRTTAFTDAAVAIALTLLVLPLVEVVHSAPQTPLPELVDGHGDDLLAFVVSFFVVMTFWRAHRRLFEPVQRLDERLLTLNGLWLLGVVFLPVPTAVLTFEAGDPTGAAVFYLGNLLYVALANLALAAWVYHRRSLWSPEHTGVLRQYRHRALAAVAVIAVATVLAVPFGGYALLTLAVVPAVQYLQRRRRTR</sequence>
<dbReference type="KEGG" id="nhy:JQS43_13195"/>
<gene>
    <name evidence="14" type="ORF">JQS43_13195</name>
</gene>
<feature type="transmembrane region" description="Helical" evidence="13">
    <location>
        <begin position="157"/>
        <end position="180"/>
    </location>
</feature>
<evidence type="ECO:0000256" key="6">
    <source>
        <dbReference type="ARBA" id="ARBA00022826"/>
    </source>
</evidence>
<keyword evidence="10 13" id="KW-0472">Membrane</keyword>
<keyword evidence="11" id="KW-0407">Ion channel</keyword>
<evidence type="ECO:0000313" key="14">
    <source>
        <dbReference type="EMBL" id="QSB12659.1"/>
    </source>
</evidence>
<evidence type="ECO:0000256" key="5">
    <source>
        <dbReference type="ARBA" id="ARBA00022692"/>
    </source>
</evidence>
<accession>A0A895YBF8</accession>
<dbReference type="PANTHER" id="PTHR31462:SF5">
    <property type="entry name" value="ENDOSOMAL_LYSOSOMAL PROTON CHANNEL TMEM175"/>
    <property type="match status" value="1"/>
</dbReference>
<evidence type="ECO:0000256" key="9">
    <source>
        <dbReference type="ARBA" id="ARBA00023065"/>
    </source>
</evidence>
<keyword evidence="9" id="KW-0406">Ion transport</keyword>
<keyword evidence="15" id="KW-1185">Reference proteome</keyword>
<evidence type="ECO:0000256" key="2">
    <source>
        <dbReference type="ARBA" id="ARBA00006920"/>
    </source>
</evidence>
<feature type="transmembrane region" description="Helical" evidence="13">
    <location>
        <begin position="50"/>
        <end position="67"/>
    </location>
</feature>
<dbReference type="RefSeq" id="WP_239674699.1">
    <property type="nucleotide sequence ID" value="NZ_CP070499.1"/>
</dbReference>
<proteinExistence type="inferred from homology"/>
<evidence type="ECO:0000256" key="12">
    <source>
        <dbReference type="ARBA" id="ARBA00034430"/>
    </source>
</evidence>
<evidence type="ECO:0000256" key="8">
    <source>
        <dbReference type="ARBA" id="ARBA00022989"/>
    </source>
</evidence>
<keyword evidence="7" id="KW-0630">Potassium</keyword>
<evidence type="ECO:0000256" key="11">
    <source>
        <dbReference type="ARBA" id="ARBA00023303"/>
    </source>
</evidence>
<dbReference type="PANTHER" id="PTHR31462">
    <property type="entry name" value="ENDOSOMAL/LYSOSOMAL POTASSIUM CHANNEL TMEM175"/>
    <property type="match status" value="1"/>
</dbReference>
<evidence type="ECO:0000256" key="3">
    <source>
        <dbReference type="ARBA" id="ARBA00022448"/>
    </source>
</evidence>
<keyword evidence="4" id="KW-0633">Potassium transport</keyword>
<keyword evidence="8 13" id="KW-1133">Transmembrane helix</keyword>